<organism evidence="1 2">
    <name type="scientific">Ambispora gerdemannii</name>
    <dbReference type="NCBI Taxonomy" id="144530"/>
    <lineage>
        <taxon>Eukaryota</taxon>
        <taxon>Fungi</taxon>
        <taxon>Fungi incertae sedis</taxon>
        <taxon>Mucoromycota</taxon>
        <taxon>Glomeromycotina</taxon>
        <taxon>Glomeromycetes</taxon>
        <taxon>Archaeosporales</taxon>
        <taxon>Ambisporaceae</taxon>
        <taxon>Ambispora</taxon>
    </lineage>
</organism>
<protein>
    <submittedName>
        <fullName evidence="1">13546_t:CDS:1</fullName>
    </submittedName>
</protein>
<dbReference type="OrthoDB" id="2318150at2759"/>
<sequence length="386" mass="43926">VGHGGMSKTYDAIKDKYSWVPEDLVKKFCACCTRCTTRRSLAQPVAAKPILAKGFMCRLQVDLIDMHNRPDGSSKYICHARDHFSKFCWSSALPSKEAKEQKLSKWMEDKGTNNWASGLCWVTYAMNMEVSSVTGFPPYQIVFGRKPPENIERNAENQCQEKSADRQWQRQNFIEQQAEEISNLESTSTHLNNSRHTSVTISSDEYDSDECNALHDITNLPTDHYEVYQVARDRYTKNAKIMREKMLRKNAKRKISYEIGDFVRIGIPKIDRSSTDRKLLICKVVGTVDGEFYRLGCKSGVLNVYYRAVELMPTKAMDFPELREIPNTLISLREASLYQSRGEMTGYQCNCKGSCRTNHCNCKKAGVMCGARCHGGGSNTCENQNE</sequence>
<dbReference type="AlphaFoldDB" id="A0A9N9DUQ3"/>
<dbReference type="InterPro" id="IPR052160">
    <property type="entry name" value="Gypsy_RT_Integrase-like"/>
</dbReference>
<gene>
    <name evidence="1" type="ORF">AGERDE_LOCUS11432</name>
</gene>
<keyword evidence="2" id="KW-1185">Reference proteome</keyword>
<evidence type="ECO:0000313" key="2">
    <source>
        <dbReference type="Proteomes" id="UP000789831"/>
    </source>
</evidence>
<name>A0A9N9DUQ3_9GLOM</name>
<dbReference type="Gene3D" id="3.30.420.10">
    <property type="entry name" value="Ribonuclease H-like superfamily/Ribonuclease H"/>
    <property type="match status" value="1"/>
</dbReference>
<comment type="caution">
    <text evidence="1">The sequence shown here is derived from an EMBL/GenBank/DDBJ whole genome shotgun (WGS) entry which is preliminary data.</text>
</comment>
<dbReference type="PANTHER" id="PTHR47266">
    <property type="entry name" value="ENDONUCLEASE-RELATED"/>
    <property type="match status" value="1"/>
</dbReference>
<accession>A0A9N9DUQ3</accession>
<reference evidence="1" key="1">
    <citation type="submission" date="2021-06" db="EMBL/GenBank/DDBJ databases">
        <authorList>
            <person name="Kallberg Y."/>
            <person name="Tangrot J."/>
            <person name="Rosling A."/>
        </authorList>
    </citation>
    <scope>NUCLEOTIDE SEQUENCE</scope>
    <source>
        <strain evidence="1">MT106</strain>
    </source>
</reference>
<dbReference type="EMBL" id="CAJVPL010004829">
    <property type="protein sequence ID" value="CAG8651739.1"/>
    <property type="molecule type" value="Genomic_DNA"/>
</dbReference>
<proteinExistence type="predicted"/>
<feature type="non-terminal residue" evidence="1">
    <location>
        <position position="386"/>
    </location>
</feature>
<dbReference type="Proteomes" id="UP000789831">
    <property type="component" value="Unassembled WGS sequence"/>
</dbReference>
<evidence type="ECO:0000313" key="1">
    <source>
        <dbReference type="EMBL" id="CAG8651739.1"/>
    </source>
</evidence>
<dbReference type="GO" id="GO:0003676">
    <property type="term" value="F:nucleic acid binding"/>
    <property type="evidence" value="ECO:0007669"/>
    <property type="project" value="InterPro"/>
</dbReference>
<dbReference type="InterPro" id="IPR036397">
    <property type="entry name" value="RNaseH_sf"/>
</dbReference>